<name>A0A2N0SDQ3_9GLOM</name>
<gene>
    <name evidence="2" type="ORF">RhiirA1_450930</name>
</gene>
<dbReference type="Pfam" id="PF00098">
    <property type="entry name" value="zf-CCHC"/>
    <property type="match status" value="1"/>
</dbReference>
<proteinExistence type="predicted"/>
<dbReference type="VEuPathDB" id="FungiDB:RhiirA1_450930"/>
<dbReference type="AlphaFoldDB" id="A0A2N0SDQ3"/>
<reference evidence="2 3" key="1">
    <citation type="submission" date="2017-10" db="EMBL/GenBank/DDBJ databases">
        <title>Extensive intraspecific genome diversity in a model arbuscular mycorrhizal fungus.</title>
        <authorList>
            <person name="Chen E.C.H."/>
            <person name="Morin E."/>
            <person name="Baudet D."/>
            <person name="Noel J."/>
            <person name="Ndikumana S."/>
            <person name="Charron P."/>
            <person name="St-Onge C."/>
            <person name="Giorgi J."/>
            <person name="Grigoriev I.V."/>
            <person name="Roux C."/>
            <person name="Martin F.M."/>
            <person name="Corradi N."/>
        </authorList>
    </citation>
    <scope>NUCLEOTIDE SEQUENCE [LARGE SCALE GENOMIC DNA]</scope>
    <source>
        <strain evidence="2 3">A1</strain>
    </source>
</reference>
<dbReference type="InterPro" id="IPR001878">
    <property type="entry name" value="Znf_CCHC"/>
</dbReference>
<feature type="domain" description="CCHC-type" evidence="1">
    <location>
        <begin position="2"/>
        <end position="14"/>
    </location>
</feature>
<dbReference type="EMBL" id="LLXH01000079">
    <property type="protein sequence ID" value="PKC73678.1"/>
    <property type="molecule type" value="Genomic_DNA"/>
</dbReference>
<dbReference type="Proteomes" id="UP000232688">
    <property type="component" value="Unassembled WGS sequence"/>
</dbReference>
<comment type="caution">
    <text evidence="2">The sequence shown here is derived from an EMBL/GenBank/DDBJ whole genome shotgun (WGS) entry which is preliminary data.</text>
</comment>
<accession>A0A2N0SDQ3</accession>
<evidence type="ECO:0000259" key="1">
    <source>
        <dbReference type="Pfam" id="PF00098"/>
    </source>
</evidence>
<reference evidence="2 3" key="2">
    <citation type="submission" date="2017-10" db="EMBL/GenBank/DDBJ databases">
        <title>Genome analyses suggest a sexual origin of heterokaryosis in a supposedly ancient asexual fungus.</title>
        <authorList>
            <person name="Corradi N."/>
            <person name="Sedzielewska K."/>
            <person name="Noel J."/>
            <person name="Charron P."/>
            <person name="Farinelli L."/>
            <person name="Marton T."/>
            <person name="Kruger M."/>
            <person name="Pelin A."/>
            <person name="Brachmann A."/>
            <person name="Corradi N."/>
        </authorList>
    </citation>
    <scope>NUCLEOTIDE SEQUENCE [LARGE SCALE GENOMIC DNA]</scope>
    <source>
        <strain evidence="2 3">A1</strain>
    </source>
</reference>
<organism evidence="2 3">
    <name type="scientific">Rhizophagus irregularis</name>
    <dbReference type="NCBI Taxonomy" id="588596"/>
    <lineage>
        <taxon>Eukaryota</taxon>
        <taxon>Fungi</taxon>
        <taxon>Fungi incertae sedis</taxon>
        <taxon>Mucoromycota</taxon>
        <taxon>Glomeromycotina</taxon>
        <taxon>Glomeromycetes</taxon>
        <taxon>Glomerales</taxon>
        <taxon>Glomeraceae</taxon>
        <taxon>Rhizophagus</taxon>
    </lineage>
</organism>
<protein>
    <recommendedName>
        <fullName evidence="1">CCHC-type domain-containing protein</fullName>
    </recommendedName>
</protein>
<dbReference type="GO" id="GO:0003676">
    <property type="term" value="F:nucleic acid binding"/>
    <property type="evidence" value="ECO:0007669"/>
    <property type="project" value="InterPro"/>
</dbReference>
<sequence>MTCYTCGKPGHTSRIYRESQGKPYGGNNRINRGNKFSLALQLKITQFTNSPVLLVPSGSKSHSLTNQKIRKTADPFFKEISGTSGLGKVPRNFLLTGIKMN</sequence>
<evidence type="ECO:0000313" key="2">
    <source>
        <dbReference type="EMBL" id="PKC73678.1"/>
    </source>
</evidence>
<evidence type="ECO:0000313" key="3">
    <source>
        <dbReference type="Proteomes" id="UP000232688"/>
    </source>
</evidence>
<dbReference type="GO" id="GO:0008270">
    <property type="term" value="F:zinc ion binding"/>
    <property type="evidence" value="ECO:0007669"/>
    <property type="project" value="InterPro"/>
</dbReference>